<evidence type="ECO:0000313" key="4">
    <source>
        <dbReference type="Proteomes" id="UP001460270"/>
    </source>
</evidence>
<dbReference type="InterPro" id="IPR027417">
    <property type="entry name" value="P-loop_NTPase"/>
</dbReference>
<protein>
    <recommendedName>
        <fullName evidence="2">AAA+ ATPase domain-containing protein</fullName>
    </recommendedName>
</protein>
<reference evidence="4" key="1">
    <citation type="submission" date="2024-04" db="EMBL/GenBank/DDBJ databases">
        <title>Salinicola lusitanus LLJ914,a marine bacterium isolated from the Okinawa Trough.</title>
        <authorList>
            <person name="Li J."/>
        </authorList>
    </citation>
    <scope>NUCLEOTIDE SEQUENCE [LARGE SCALE GENOMIC DNA]</scope>
</reference>
<comment type="caution">
    <text evidence="3">The sequence shown here is derived from an EMBL/GenBank/DDBJ whole genome shotgun (WGS) entry which is preliminary data.</text>
</comment>
<organism evidence="3 4">
    <name type="scientific">Mugilogobius chulae</name>
    <name type="common">yellowstripe goby</name>
    <dbReference type="NCBI Taxonomy" id="88201"/>
    <lineage>
        <taxon>Eukaryota</taxon>
        <taxon>Metazoa</taxon>
        <taxon>Chordata</taxon>
        <taxon>Craniata</taxon>
        <taxon>Vertebrata</taxon>
        <taxon>Euteleostomi</taxon>
        <taxon>Actinopterygii</taxon>
        <taxon>Neopterygii</taxon>
        <taxon>Teleostei</taxon>
        <taxon>Neoteleostei</taxon>
        <taxon>Acanthomorphata</taxon>
        <taxon>Gobiaria</taxon>
        <taxon>Gobiiformes</taxon>
        <taxon>Gobioidei</taxon>
        <taxon>Gobiidae</taxon>
        <taxon>Gobionellinae</taxon>
        <taxon>Mugilogobius</taxon>
    </lineage>
</organism>
<dbReference type="SMART" id="SM00382">
    <property type="entry name" value="AAA"/>
    <property type="match status" value="1"/>
</dbReference>
<dbReference type="InterPro" id="IPR003593">
    <property type="entry name" value="AAA+_ATPase"/>
</dbReference>
<dbReference type="GO" id="GO:0003677">
    <property type="term" value="F:DNA binding"/>
    <property type="evidence" value="ECO:0007669"/>
    <property type="project" value="TreeGrafter"/>
</dbReference>
<feature type="compositionally biased region" description="Basic residues" evidence="1">
    <location>
        <begin position="1"/>
        <end position="10"/>
    </location>
</feature>
<feature type="domain" description="AAA+ ATPase" evidence="2">
    <location>
        <begin position="271"/>
        <end position="482"/>
    </location>
</feature>
<gene>
    <name evidence="3" type="ORF">WMY93_006344</name>
</gene>
<feature type="region of interest" description="Disordered" evidence="1">
    <location>
        <begin position="392"/>
        <end position="413"/>
    </location>
</feature>
<keyword evidence="4" id="KW-1185">Reference proteome</keyword>
<accession>A0AAW0PVE1</accession>
<evidence type="ECO:0000313" key="3">
    <source>
        <dbReference type="EMBL" id="KAK7929949.1"/>
    </source>
</evidence>
<dbReference type="AlphaFoldDB" id="A0AAW0PVE1"/>
<evidence type="ECO:0000256" key="1">
    <source>
        <dbReference type="SAM" id="MobiDB-lite"/>
    </source>
</evidence>
<dbReference type="GO" id="GO:0061860">
    <property type="term" value="F:DNA clamp unloader activity"/>
    <property type="evidence" value="ECO:0007669"/>
    <property type="project" value="TreeGrafter"/>
</dbReference>
<dbReference type="SUPFAM" id="SSF52540">
    <property type="entry name" value="P-loop containing nucleoside triphosphate hydrolases"/>
    <property type="match status" value="1"/>
</dbReference>
<dbReference type="EMBL" id="JBBPFD010000004">
    <property type="protein sequence ID" value="KAK7929949.1"/>
    <property type="molecule type" value="Genomic_DNA"/>
</dbReference>
<evidence type="ECO:0000259" key="2">
    <source>
        <dbReference type="SMART" id="SM00382"/>
    </source>
</evidence>
<dbReference type="PANTHER" id="PTHR23389">
    <property type="entry name" value="CHROMOSOME TRANSMISSION FIDELITY FACTOR 18"/>
    <property type="match status" value="1"/>
</dbReference>
<dbReference type="Proteomes" id="UP001460270">
    <property type="component" value="Unassembled WGS sequence"/>
</dbReference>
<sequence length="861" mass="97287">MRSKLKRSKSGKSPGCAQENSGQTNEVIEISSESDENEAFDQNNLTSSWDKKHNWSRAVSISNCTGQLAPIFLRAKKTSKSGNIGPHVTEVGFSGSNQESDTILSSFLDVRLREVQVCNPTFPVNNLFTILHKKARLKEYSTANAPEKLNRNNKLSRTQRLKYRTVSKVAELNNKKTNDSKSDQQKTPAFYQREPFSEDVLWTDKYRPCQSSEIIGNTAAVEKLHSWLIKWKLKTDVEEKKEKPETQSNDLWDCGDFEDEVGSENETEEQLWNTILISGPSGVGKTAAVYACAMELGFKWKEVLTQLKEATQSHLVEISGKDPLKPAFFSSYNTVRNSPKSDTLPVKTPRNVIVSTAKKKSVQIRSSGKGSAKTNTLTSYFKTKAKADYLYHNGASPDTKPSKSTDPAVKYDHNGRTNKKNTISLILFEEVDIVFKDDVGFLAAIKTLMRTTKRPVILTTNDPLFRERFNSSLNEIIFQTPSMADVCSYLKLVCLAENVHLDPNDVKTLFTVTQGDVRQCLLQLQLWTNSGGGHGSETINKGKVSYKGCSASMLGLQSVTKNNLLKLLQPTLWTNLQRPMTESWRNGFPLLYSNLELLLHVDENKLDNTCSSPNSKMPFYDAKQTETICEQFSAKSEPRSRLSRKKNILSVQMSSSTSRTSQKTQISTDTLKTTNSMTALSDFFNVMSFIDTTNPAIRTTQCHLQEFVWTGVKIQDGLLDEMKEEEDDTSQELMLDIGATLEALAFHQCWKEASDSREVLKSERSDTFEIKNLNFTTQHLNPHIVSYRLDLSKKILSGGYFSQLHNRHAVCMDYLPVIRLICRTHKKRKHGTEDLVRYFKGLKNELRLTKKTVQLLADEFS</sequence>
<proteinExistence type="predicted"/>
<dbReference type="GO" id="GO:0005634">
    <property type="term" value="C:nucleus"/>
    <property type="evidence" value="ECO:0007669"/>
    <property type="project" value="TreeGrafter"/>
</dbReference>
<dbReference type="Gene3D" id="3.40.50.300">
    <property type="entry name" value="P-loop containing nucleotide triphosphate hydrolases"/>
    <property type="match status" value="1"/>
</dbReference>
<feature type="region of interest" description="Disordered" evidence="1">
    <location>
        <begin position="1"/>
        <end position="40"/>
    </location>
</feature>
<dbReference type="PANTHER" id="PTHR23389:SF21">
    <property type="entry name" value="ATPASE FAMILY AAA DOMAIN-CONTAINING PROTEIN 5"/>
    <property type="match status" value="1"/>
</dbReference>
<dbReference type="Gene3D" id="1.10.8.60">
    <property type="match status" value="1"/>
</dbReference>
<name>A0AAW0PVE1_9GOBI</name>